<evidence type="ECO:0000313" key="3">
    <source>
        <dbReference type="EMBL" id="KAJ3608214.1"/>
    </source>
</evidence>
<evidence type="ECO:0000256" key="1">
    <source>
        <dbReference type="ARBA" id="ARBA00022737"/>
    </source>
</evidence>
<dbReference type="AlphaFoldDB" id="A0A9Q0IRF1"/>
<proteinExistence type="predicted"/>
<sequence>MSRRSEGVHKSDISSVCSCPALGLVATASDDGEVVVWRVETQGPVQRLQRDTQTSVAPPVDRLLFLQHRAAGRQWRKGAVLVSSQGGSLCFWSPTGHTQPHATRLVPNVTHGAVKMRPSPYHEGSKHDQGVITVHLRWSTPPNLLQQLPWEDTRF</sequence>
<accession>A0A9Q0IRF1</accession>
<name>A0A9Q0IRF1_9TELE</name>
<feature type="repeat" description="WD" evidence="2">
    <location>
        <begin position="6"/>
        <end position="47"/>
    </location>
</feature>
<dbReference type="SUPFAM" id="SSF117289">
    <property type="entry name" value="Nucleoporin domain"/>
    <property type="match status" value="1"/>
</dbReference>
<dbReference type="Proteomes" id="UP001148018">
    <property type="component" value="Unassembled WGS sequence"/>
</dbReference>
<protein>
    <submittedName>
        <fullName evidence="3">Uncharacterized protein</fullName>
    </submittedName>
</protein>
<dbReference type="InterPro" id="IPR051242">
    <property type="entry name" value="WD-EF-hand_domain"/>
</dbReference>
<keyword evidence="2" id="KW-0853">WD repeat</keyword>
<keyword evidence="4" id="KW-1185">Reference proteome</keyword>
<dbReference type="Gene3D" id="2.130.10.10">
    <property type="entry name" value="YVTN repeat-like/Quinoprotein amine dehydrogenase"/>
    <property type="match status" value="1"/>
</dbReference>
<organism evidence="3 4">
    <name type="scientific">Muraenolepis orangiensis</name>
    <name type="common">Patagonian moray cod</name>
    <dbReference type="NCBI Taxonomy" id="630683"/>
    <lineage>
        <taxon>Eukaryota</taxon>
        <taxon>Metazoa</taxon>
        <taxon>Chordata</taxon>
        <taxon>Craniata</taxon>
        <taxon>Vertebrata</taxon>
        <taxon>Euteleostomi</taxon>
        <taxon>Actinopterygii</taxon>
        <taxon>Neopterygii</taxon>
        <taxon>Teleostei</taxon>
        <taxon>Neoteleostei</taxon>
        <taxon>Acanthomorphata</taxon>
        <taxon>Zeiogadaria</taxon>
        <taxon>Gadariae</taxon>
        <taxon>Gadiformes</taxon>
        <taxon>Muraenolepidoidei</taxon>
        <taxon>Muraenolepididae</taxon>
        <taxon>Muraenolepis</taxon>
    </lineage>
</organism>
<comment type="caution">
    <text evidence="3">The sequence shown here is derived from an EMBL/GenBank/DDBJ whole genome shotgun (WGS) entry which is preliminary data.</text>
</comment>
<dbReference type="InterPro" id="IPR001680">
    <property type="entry name" value="WD40_rpt"/>
</dbReference>
<evidence type="ECO:0000256" key="2">
    <source>
        <dbReference type="PROSITE-ProRule" id="PRU00221"/>
    </source>
</evidence>
<evidence type="ECO:0000313" key="4">
    <source>
        <dbReference type="Proteomes" id="UP001148018"/>
    </source>
</evidence>
<dbReference type="PANTHER" id="PTHR44324:SF3">
    <property type="entry name" value="WD REPEAT-CONTAINING PROTEIN 49-LIKE"/>
    <property type="match status" value="1"/>
</dbReference>
<gene>
    <name evidence="3" type="ORF">NHX12_025264</name>
</gene>
<reference evidence="3" key="1">
    <citation type="submission" date="2022-07" db="EMBL/GenBank/DDBJ databases">
        <title>Chromosome-level genome of Muraenolepis orangiensis.</title>
        <authorList>
            <person name="Kim J."/>
        </authorList>
    </citation>
    <scope>NUCLEOTIDE SEQUENCE</scope>
    <source>
        <strain evidence="3">KU_S4_2022</strain>
        <tissue evidence="3">Muscle</tissue>
    </source>
</reference>
<dbReference type="InterPro" id="IPR015943">
    <property type="entry name" value="WD40/YVTN_repeat-like_dom_sf"/>
</dbReference>
<dbReference type="EMBL" id="JANIIK010000040">
    <property type="protein sequence ID" value="KAJ3608214.1"/>
    <property type="molecule type" value="Genomic_DNA"/>
</dbReference>
<dbReference type="OrthoDB" id="8954226at2759"/>
<dbReference type="PANTHER" id="PTHR44324">
    <property type="entry name" value="WD40 REPEAT DOMAIN 95"/>
    <property type="match status" value="1"/>
</dbReference>
<dbReference type="PROSITE" id="PS50082">
    <property type="entry name" value="WD_REPEATS_2"/>
    <property type="match status" value="1"/>
</dbReference>
<keyword evidence="1" id="KW-0677">Repeat</keyword>